<dbReference type="Gene3D" id="3.30.310.50">
    <property type="entry name" value="Alpha-D-phosphohexomutase, C-terminal domain"/>
    <property type="match status" value="1"/>
</dbReference>
<accession>A0AA39I6K0</accession>
<proteinExistence type="inferred from homology"/>
<dbReference type="Pfam" id="PF01465">
    <property type="entry name" value="GRIP"/>
    <property type="match status" value="1"/>
</dbReference>
<comment type="function">
    <text evidence="7">Component of the EKC/KEOPS complex that is required for the formation of a threonylcarbamoyl group on adenosine at position 37 (t(6)A37) in tRNAs that read codons beginning with adenine. The complex is probably involved in the transfer of the threonylcarbamoyl moiety of threonylcarbamoyl-AMP (TC-AMP) to the N6 group of A37. LAGE3 functions as a dimerization module for the complex.</text>
</comment>
<name>A0AA39I6K0_9BILA</name>
<dbReference type="EMBL" id="JAUCMV010000002">
    <property type="protein sequence ID" value="KAK0417279.1"/>
    <property type="molecule type" value="Genomic_DNA"/>
</dbReference>
<feature type="compositionally biased region" description="Low complexity" evidence="10">
    <location>
        <begin position="242"/>
        <end position="251"/>
    </location>
</feature>
<dbReference type="PANTHER" id="PTHR19327:SF0">
    <property type="entry name" value="GOLGIN SUBFAMILY A MEMBER 4"/>
    <property type="match status" value="1"/>
</dbReference>
<dbReference type="GO" id="GO:0048193">
    <property type="term" value="P:Golgi vesicle transport"/>
    <property type="evidence" value="ECO:0007669"/>
    <property type="project" value="TreeGrafter"/>
</dbReference>
<dbReference type="Pfam" id="PF10294">
    <property type="entry name" value="Methyltransf_16"/>
    <property type="match status" value="1"/>
</dbReference>
<dbReference type="GO" id="GO:0008033">
    <property type="term" value="P:tRNA processing"/>
    <property type="evidence" value="ECO:0007669"/>
    <property type="project" value="UniProtKB-KW"/>
</dbReference>
<evidence type="ECO:0000256" key="10">
    <source>
        <dbReference type="SAM" id="MobiDB-lite"/>
    </source>
</evidence>
<dbReference type="Proteomes" id="UP001175271">
    <property type="component" value="Unassembled WGS sequence"/>
</dbReference>
<comment type="caution">
    <text evidence="12">The sequence shown here is derived from an EMBL/GenBank/DDBJ whole genome shotgun (WGS) entry which is preliminary data.</text>
</comment>
<organism evidence="12 13">
    <name type="scientific">Steinernema hermaphroditum</name>
    <dbReference type="NCBI Taxonomy" id="289476"/>
    <lineage>
        <taxon>Eukaryota</taxon>
        <taxon>Metazoa</taxon>
        <taxon>Ecdysozoa</taxon>
        <taxon>Nematoda</taxon>
        <taxon>Chromadorea</taxon>
        <taxon>Rhabditida</taxon>
        <taxon>Tylenchina</taxon>
        <taxon>Panagrolaimomorpha</taxon>
        <taxon>Strongyloidoidea</taxon>
        <taxon>Steinernematidae</taxon>
        <taxon>Steinernema</taxon>
    </lineage>
</organism>
<dbReference type="PROSITE" id="PS50913">
    <property type="entry name" value="GRIP"/>
    <property type="match status" value="1"/>
</dbReference>
<dbReference type="Pfam" id="PF09341">
    <property type="entry name" value="Pcc1"/>
    <property type="match status" value="1"/>
</dbReference>
<comment type="subcellular location">
    <subcellularLocation>
        <location evidence="2">Cytoplasm</location>
    </subcellularLocation>
    <subcellularLocation>
        <location evidence="1">Nucleus</location>
    </subcellularLocation>
</comment>
<dbReference type="GO" id="GO:0005634">
    <property type="term" value="C:nucleus"/>
    <property type="evidence" value="ECO:0007669"/>
    <property type="project" value="UniProtKB-SubCell"/>
</dbReference>
<evidence type="ECO:0000256" key="1">
    <source>
        <dbReference type="ARBA" id="ARBA00004123"/>
    </source>
</evidence>
<feature type="compositionally biased region" description="Acidic residues" evidence="10">
    <location>
        <begin position="1488"/>
        <end position="1510"/>
    </location>
</feature>
<dbReference type="SMART" id="SM00755">
    <property type="entry name" value="Grip"/>
    <property type="match status" value="1"/>
</dbReference>
<dbReference type="Gene3D" id="1.10.220.60">
    <property type="entry name" value="GRIP domain"/>
    <property type="match status" value="1"/>
</dbReference>
<dbReference type="CDD" id="cd02440">
    <property type="entry name" value="AdoMet_MTases"/>
    <property type="match status" value="1"/>
</dbReference>
<dbReference type="InterPro" id="IPR019410">
    <property type="entry name" value="Methyltransf_16"/>
</dbReference>
<dbReference type="SUPFAM" id="SSF53335">
    <property type="entry name" value="S-adenosyl-L-methionine-dependent methyltransferases"/>
    <property type="match status" value="1"/>
</dbReference>
<dbReference type="InterPro" id="IPR000237">
    <property type="entry name" value="GRIP_dom"/>
</dbReference>
<dbReference type="SUPFAM" id="SSF101283">
    <property type="entry name" value="GRIP domain"/>
    <property type="match status" value="1"/>
</dbReference>
<feature type="coiled-coil region" evidence="9">
    <location>
        <begin position="890"/>
        <end position="1193"/>
    </location>
</feature>
<keyword evidence="5" id="KW-0819">tRNA processing</keyword>
<keyword evidence="4" id="KW-0963">Cytoplasm</keyword>
<evidence type="ECO:0000256" key="4">
    <source>
        <dbReference type="ARBA" id="ARBA00022490"/>
    </source>
</evidence>
<feature type="region of interest" description="Disordered" evidence="10">
    <location>
        <begin position="1450"/>
        <end position="1510"/>
    </location>
</feature>
<protein>
    <recommendedName>
        <fullName evidence="8">L antigen family member 3</fullName>
    </recommendedName>
</protein>
<dbReference type="InterPro" id="IPR015419">
    <property type="entry name" value="CTAG/Pcc1"/>
</dbReference>
<feature type="compositionally biased region" description="Basic residues" evidence="10">
    <location>
        <begin position="1836"/>
        <end position="1853"/>
    </location>
</feature>
<keyword evidence="9" id="KW-0175">Coiled coil</keyword>
<feature type="domain" description="GRIP" evidence="11">
    <location>
        <begin position="1287"/>
        <end position="1339"/>
    </location>
</feature>
<evidence type="ECO:0000256" key="7">
    <source>
        <dbReference type="ARBA" id="ARBA00053047"/>
    </source>
</evidence>
<evidence type="ECO:0000256" key="8">
    <source>
        <dbReference type="ARBA" id="ARBA00076355"/>
    </source>
</evidence>
<dbReference type="PANTHER" id="PTHR19327">
    <property type="entry name" value="GOLGIN"/>
    <property type="match status" value="1"/>
</dbReference>
<feature type="region of interest" description="Disordered" evidence="10">
    <location>
        <begin position="219"/>
        <end position="253"/>
    </location>
</feature>
<evidence type="ECO:0000256" key="3">
    <source>
        <dbReference type="ARBA" id="ARBA00007073"/>
    </source>
</evidence>
<keyword evidence="6" id="KW-0539">Nucleus</keyword>
<feature type="compositionally biased region" description="Basic and acidic residues" evidence="10">
    <location>
        <begin position="1450"/>
        <end position="1464"/>
    </location>
</feature>
<reference evidence="12" key="1">
    <citation type="submission" date="2023-06" db="EMBL/GenBank/DDBJ databases">
        <title>Genomic analysis of the entomopathogenic nematode Steinernema hermaphroditum.</title>
        <authorList>
            <person name="Schwarz E.M."/>
            <person name="Heppert J.K."/>
            <person name="Baniya A."/>
            <person name="Schwartz H.T."/>
            <person name="Tan C.-H."/>
            <person name="Antoshechkin I."/>
            <person name="Sternberg P.W."/>
            <person name="Goodrich-Blair H."/>
            <person name="Dillman A.R."/>
        </authorList>
    </citation>
    <scope>NUCLEOTIDE SEQUENCE</scope>
    <source>
        <strain evidence="12">PS9179</strain>
        <tissue evidence="12">Whole animal</tissue>
    </source>
</reference>
<keyword evidence="13" id="KW-1185">Reference proteome</keyword>
<evidence type="ECO:0000256" key="5">
    <source>
        <dbReference type="ARBA" id="ARBA00022694"/>
    </source>
</evidence>
<feature type="region of interest" description="Disordered" evidence="10">
    <location>
        <begin position="1825"/>
        <end position="1867"/>
    </location>
</feature>
<dbReference type="FunFam" id="3.30.310.50:FF:000005">
    <property type="entry name" value="L antigen family member 3"/>
    <property type="match status" value="1"/>
</dbReference>
<evidence type="ECO:0000313" key="13">
    <source>
        <dbReference type="Proteomes" id="UP001175271"/>
    </source>
</evidence>
<feature type="coiled-coil region" evidence="9">
    <location>
        <begin position="775"/>
        <end position="856"/>
    </location>
</feature>
<evidence type="ECO:0000256" key="2">
    <source>
        <dbReference type="ARBA" id="ARBA00004496"/>
    </source>
</evidence>
<sequence>MATADCASTPVQSPSQHSVCIRLDFESEEKAAMICRTLAVDKEPKRSCAVRNMRTEGSFLIVDITCADAKFLQKSIQNMFDMADLAKQTFDKVGSYEYKSAENVASAPQKKKGRASQGVLVTCAFQMFKGLKSKLGDEAKRLQANLTQYGENLANQVRSTASDTGSDISAHTRRFFQPVVPESNTAEGDAKPELSNELIISLDDENDVADNTMSSAVMESATEGDLLGLNESTPRRQRHLSSDSAESTESSLNTFFGNPVVPTSFEPMDTIASDVESTWNDSDSVSANSSSLAGASKEQISSVLSKLHGRAANYKDRYRELVKMYNEIVKENKKCRTVLTTSQDKALAKIERLRAEKKQLAEQLKAEAAEKGKLASTPSEDATKVHRLQELLEKCKESISSNKEKIAQLSAEKERLQAKLSGANDDNDMTQLAVERVTAEWKGRVDRLEEEWTKRLNDVEEKATITIATSKAEMHAALQHKDSDIETWMNKCHQLEKADVDFNVRWQTKVNSLERQLSALEAEKADMVEKLSQAKLEGAVREEEMKLRQQLRAEFERTRKADAEAASEKLESEIRRVEEEWRQKLKDQEEQMQLAIEEREMVKVAALTEQDRKNDEMEIINAQLNEEKIKLQTQLEEIREKNRRQMQELSSSIEANSARHKEELEKLNDSHQEVVGRMKSTIDAKQSEINELEESIVSAKQIADGLRFSGEHSAKKVAELERLLSEKTSTQLSLQEKLLAAEKGCEVLKKNVKDGEEALKYQRKLMEDELKETMKADAEASSQKLESEIRRVEEEWRQKLKDQEEQMQLAIDEREMVKVAALTEQDRKNDEIEIINTQLNEEKIKLQTQLEEILEKNGREILKLTSSIESNSAHHKEELARLNDTHKEVVSKMKSTIDAKQAEISELEESIMSTKQINNELRSSGEHSAKKVTELECLLSEKTSTQLSLQEKLLAAEKECEALKKIVDDREEAFKEQRNLMEDELKAAKEESDRRVDEFKTKAEKKIGKMKRQCETDIHTAKAELLLELDEKRSELTSKQEEVDSLKLSLSSLEAQRSEMNQLKEENSELYKRLKEEENCRERFGTLEQEMNGVQQRLQDKELELSYMKAEKENVKAELVVLQARLRDVEEEKNIEIKKAQSKADTDRQRMVRDLQKEIKQLYQDLNEKTAALDAANVRIQEMEENCTEKVESAERALRHSSIEDALTHEAVDQEELQSMRDRLCQYQKEMAELREKLSREANKGVTNDGRKSPYNGATTTAVMDMHNMNRHASTVSVNNYSDPNLSFAEPTEAEYLRNVLYRYMNERETLGKEIVTLTKVIGTVAKFSKDQLDSVVRKEEARNQGWYGGTVHTMSAEDGNPSTSESLPVEAASVHGAFVEVEAGSGGAFEAVALNFSREMSRLVDISDPLDSHHFMSARHPASRPRRVQAHLAVAAPMPGSYLAALEREEQERRRVAESREEMPLENDAEGGVEEIGSQEASPAEGGAEEGEGEEEEVEEIEEEEDFDGLDYFRGQTEFRLMEALGVGPFASFTTTSNPPGLNRRNHQKASLVPDPNHLPWKDRVSLFEERERLYDKMMVHYEFLRQDQRFMEVGDEKQLKFSRLNDKVAKELIARDAKRNLDSHDLLEHLKTTDASKEGVYGGGLQVSEAELDLAHFLLSKECKLKLSGKDVFELGCGSGLLGMLACKKRCGRLAVQDYNASVLKCFTYNNFLINDINADLVEFLDGDWVDLVKTMRPRQFDLVVTAETIYNEKNYERLHDLLFKTVKDNGYIYLAAKADYGEEGGGVTSFLDYVRKEGKFRADVKWTSPTAESRKIVELRKAPSHKLTTSMKHSQRKNRTRMIRGRTKAPRKIESAPSAASKAK</sequence>
<dbReference type="Gene3D" id="3.40.50.150">
    <property type="entry name" value="Vaccinia Virus protein VP39"/>
    <property type="match status" value="1"/>
</dbReference>
<feature type="coiled-coil region" evidence="9">
    <location>
        <begin position="343"/>
        <end position="426"/>
    </location>
</feature>
<dbReference type="GO" id="GO:0031267">
    <property type="term" value="F:small GTPase binding"/>
    <property type="evidence" value="ECO:0007669"/>
    <property type="project" value="TreeGrafter"/>
</dbReference>
<dbReference type="GO" id="GO:0005794">
    <property type="term" value="C:Golgi apparatus"/>
    <property type="evidence" value="ECO:0007669"/>
    <property type="project" value="TreeGrafter"/>
</dbReference>
<dbReference type="InterPro" id="IPR029063">
    <property type="entry name" value="SAM-dependent_MTases_sf"/>
</dbReference>
<evidence type="ECO:0000313" key="12">
    <source>
        <dbReference type="EMBL" id="KAK0417279.1"/>
    </source>
</evidence>
<evidence type="ECO:0000256" key="9">
    <source>
        <dbReference type="SAM" id="Coils"/>
    </source>
</evidence>
<gene>
    <name evidence="12" type="ORF">QR680_012920</name>
</gene>
<feature type="coiled-coil region" evidence="9">
    <location>
        <begin position="503"/>
        <end position="702"/>
    </location>
</feature>
<comment type="similarity">
    <text evidence="3">Belongs to the CTAG/PCC1 family.</text>
</comment>
<evidence type="ECO:0000256" key="6">
    <source>
        <dbReference type="ARBA" id="ARBA00023242"/>
    </source>
</evidence>
<feature type="compositionally biased region" description="Acidic residues" evidence="10">
    <location>
        <begin position="1465"/>
        <end position="1474"/>
    </location>
</feature>
<evidence type="ECO:0000259" key="11">
    <source>
        <dbReference type="PROSITE" id="PS50913"/>
    </source>
</evidence>